<evidence type="ECO:0000256" key="1">
    <source>
        <dbReference type="ARBA" id="ARBA00022801"/>
    </source>
</evidence>
<accession>A0A255GZF6</accession>
<dbReference type="Gene3D" id="2.40.260.10">
    <property type="entry name" value="Sortase"/>
    <property type="match status" value="1"/>
</dbReference>
<name>A0A255GZF6_9ACTN</name>
<dbReference type="InterPro" id="IPR023365">
    <property type="entry name" value="Sortase_dom-sf"/>
</dbReference>
<evidence type="ECO:0000313" key="3">
    <source>
        <dbReference type="EMBL" id="OYO21010.1"/>
    </source>
</evidence>
<dbReference type="SUPFAM" id="SSF63817">
    <property type="entry name" value="Sortase"/>
    <property type="match status" value="1"/>
</dbReference>
<feature type="compositionally biased region" description="Low complexity" evidence="2">
    <location>
        <begin position="82"/>
        <end position="112"/>
    </location>
</feature>
<proteinExistence type="predicted"/>
<reference evidence="3 4" key="1">
    <citation type="submission" date="2017-07" db="EMBL/GenBank/DDBJ databases">
        <title>Draft whole genome sequences of clinical Proprionibacteriaceae strains.</title>
        <authorList>
            <person name="Bernier A.-M."/>
            <person name="Bernard K."/>
            <person name="Domingo M.-C."/>
        </authorList>
    </citation>
    <scope>NUCLEOTIDE SEQUENCE [LARGE SCALE GENOMIC DNA]</scope>
    <source>
        <strain evidence="3 4">NML 130396</strain>
    </source>
</reference>
<dbReference type="InterPro" id="IPR042001">
    <property type="entry name" value="Sortase_F"/>
</dbReference>
<dbReference type="InterPro" id="IPR005754">
    <property type="entry name" value="Sortase"/>
</dbReference>
<dbReference type="AlphaFoldDB" id="A0A255GZF6"/>
<gene>
    <name evidence="3" type="ORF">CGZ93_12480</name>
</gene>
<dbReference type="EMBL" id="NMVQ01000023">
    <property type="protein sequence ID" value="OYO21010.1"/>
    <property type="molecule type" value="Genomic_DNA"/>
</dbReference>
<dbReference type="RefSeq" id="WP_094364470.1">
    <property type="nucleotide sequence ID" value="NZ_NMVQ01000023.1"/>
</dbReference>
<keyword evidence="1" id="KW-0378">Hydrolase</keyword>
<feature type="region of interest" description="Disordered" evidence="2">
    <location>
        <begin position="27"/>
        <end position="123"/>
    </location>
</feature>
<dbReference type="PROSITE" id="PS51257">
    <property type="entry name" value="PROKAR_LIPOPROTEIN"/>
    <property type="match status" value="1"/>
</dbReference>
<evidence type="ECO:0008006" key="5">
    <source>
        <dbReference type="Google" id="ProtNLM"/>
    </source>
</evidence>
<dbReference type="OrthoDB" id="525039at2"/>
<comment type="caution">
    <text evidence="3">The sequence shown here is derived from an EMBL/GenBank/DDBJ whole genome shotgun (WGS) entry which is preliminary data.</text>
</comment>
<dbReference type="Pfam" id="PF04203">
    <property type="entry name" value="Sortase"/>
    <property type="match status" value="1"/>
</dbReference>
<organism evidence="3 4">
    <name type="scientific">Enemella dayhoffiae</name>
    <dbReference type="NCBI Taxonomy" id="2016507"/>
    <lineage>
        <taxon>Bacteria</taxon>
        <taxon>Bacillati</taxon>
        <taxon>Actinomycetota</taxon>
        <taxon>Actinomycetes</taxon>
        <taxon>Propionibacteriales</taxon>
        <taxon>Propionibacteriaceae</taxon>
        <taxon>Enemella</taxon>
    </lineage>
</organism>
<dbReference type="GO" id="GO:0016787">
    <property type="term" value="F:hydrolase activity"/>
    <property type="evidence" value="ECO:0007669"/>
    <property type="project" value="UniProtKB-KW"/>
</dbReference>
<dbReference type="Proteomes" id="UP000216311">
    <property type="component" value="Unassembled WGS sequence"/>
</dbReference>
<sequence>MRTRVFTIVVAVAVAGCLLGVVIWGRSRPPARPTAEAVPGTEPTPGVTHDHPLVTPPATPTATGAPDPAEQPPEPGTPAPTPGRTWTAPGPTQPPTATTAPSRAPAPGGSPTRQPGTGPAELQVPSLGIRAPIRAAAITDGVFQVPKDPATVGVHRGSAGSLPDRLRPGPGTILMSGHVTSGSVRGSLWPLHRLAPGAMLVTSDGAGGTARWRATRLHTVRADQLPADLLDSTGRSRLVVVTCSGEVMVEGGRRGYRDNLIVEAVPDA</sequence>
<keyword evidence="4" id="KW-1185">Reference proteome</keyword>
<protein>
    <recommendedName>
        <fullName evidence="5">Sortase family protein</fullName>
    </recommendedName>
</protein>
<evidence type="ECO:0000256" key="2">
    <source>
        <dbReference type="SAM" id="MobiDB-lite"/>
    </source>
</evidence>
<feature type="compositionally biased region" description="Pro residues" evidence="2">
    <location>
        <begin position="69"/>
        <end position="81"/>
    </location>
</feature>
<evidence type="ECO:0000313" key="4">
    <source>
        <dbReference type="Proteomes" id="UP000216311"/>
    </source>
</evidence>
<dbReference type="CDD" id="cd05829">
    <property type="entry name" value="Sortase_F"/>
    <property type="match status" value="1"/>
</dbReference>